<name>A0A5R8QHT3_9FIRM</name>
<gene>
    <name evidence="9" type="ORF">FEZ08_01325</name>
</gene>
<feature type="domain" description="HTH cro/C1-type" evidence="8">
    <location>
        <begin position="8"/>
        <end position="66"/>
    </location>
</feature>
<dbReference type="OrthoDB" id="194368at2"/>
<keyword evidence="10" id="KW-1185">Reference proteome</keyword>
<dbReference type="PANTHER" id="PTHR33516">
    <property type="entry name" value="LEXA REPRESSOR"/>
    <property type="match status" value="1"/>
</dbReference>
<dbReference type="InterPro" id="IPR039418">
    <property type="entry name" value="LexA-like"/>
</dbReference>
<dbReference type="FunCoup" id="A0A5R8QHT3">
    <property type="interactions" value="236"/>
</dbReference>
<dbReference type="PRINTS" id="PR00726">
    <property type="entry name" value="LEXASERPTASE"/>
</dbReference>
<dbReference type="GO" id="GO:0006281">
    <property type="term" value="P:DNA repair"/>
    <property type="evidence" value="ECO:0007669"/>
    <property type="project" value="UniProtKB-KW"/>
</dbReference>
<comment type="caution">
    <text evidence="9">The sequence shown here is derived from an EMBL/GenBank/DDBJ whole genome shotgun (WGS) entry which is preliminary data.</text>
</comment>
<keyword evidence="5" id="KW-0234">DNA repair</keyword>
<keyword evidence="4 7" id="KW-0068">Autocatalytic cleavage</keyword>
<dbReference type="Pfam" id="PF01381">
    <property type="entry name" value="HTH_3"/>
    <property type="match status" value="1"/>
</dbReference>
<evidence type="ECO:0000313" key="10">
    <source>
        <dbReference type="Proteomes" id="UP000306912"/>
    </source>
</evidence>
<dbReference type="GO" id="GO:0009432">
    <property type="term" value="P:SOS response"/>
    <property type="evidence" value="ECO:0007669"/>
    <property type="project" value="UniProtKB-KW"/>
</dbReference>
<dbReference type="PROSITE" id="PS50943">
    <property type="entry name" value="HTH_CROC1"/>
    <property type="match status" value="1"/>
</dbReference>
<dbReference type="InterPro" id="IPR006197">
    <property type="entry name" value="Peptidase_S24_LexA"/>
</dbReference>
<dbReference type="InterPro" id="IPR050077">
    <property type="entry name" value="LexA_repressor"/>
</dbReference>
<dbReference type="GO" id="GO:0003677">
    <property type="term" value="F:DNA binding"/>
    <property type="evidence" value="ECO:0007669"/>
    <property type="project" value="InterPro"/>
</dbReference>
<evidence type="ECO:0000259" key="8">
    <source>
        <dbReference type="PROSITE" id="PS50943"/>
    </source>
</evidence>
<dbReference type="Proteomes" id="UP000306912">
    <property type="component" value="Unassembled WGS sequence"/>
</dbReference>
<dbReference type="GO" id="GO:0006355">
    <property type="term" value="P:regulation of DNA-templated transcription"/>
    <property type="evidence" value="ECO:0007669"/>
    <property type="project" value="InterPro"/>
</dbReference>
<dbReference type="CDD" id="cd06529">
    <property type="entry name" value="S24_LexA-like"/>
    <property type="match status" value="1"/>
</dbReference>
<dbReference type="EMBL" id="VBWP01000001">
    <property type="protein sequence ID" value="TLG77286.1"/>
    <property type="molecule type" value="Genomic_DNA"/>
</dbReference>
<proteinExistence type="inferred from homology"/>
<organism evidence="9 10">
    <name type="scientific">Culicoidibacter larvae</name>
    <dbReference type="NCBI Taxonomy" id="2579976"/>
    <lineage>
        <taxon>Bacteria</taxon>
        <taxon>Bacillati</taxon>
        <taxon>Bacillota</taxon>
        <taxon>Culicoidibacteria</taxon>
        <taxon>Culicoidibacterales</taxon>
        <taxon>Culicoidibacteraceae</taxon>
        <taxon>Culicoidibacter</taxon>
    </lineage>
</organism>
<dbReference type="SUPFAM" id="SSF51306">
    <property type="entry name" value="LexA/Signal peptidase"/>
    <property type="match status" value="1"/>
</dbReference>
<evidence type="ECO:0000256" key="1">
    <source>
        <dbReference type="ARBA" id="ARBA00007484"/>
    </source>
</evidence>
<sequence>MNKLGLYIKAYRMEHNMSIREFAAHANISHTRIADIEKASSDQDINLNMKMYEQLAEALGVDFTTFLLEIGLLDSEILSSPTITASDLVQVPVLGVIRAGEPIFAEESIMSYESIPQSDVQGGEYFCLLVTGDSMKDARIYDGDTILIRQQADVANREIAACLVDGETATLKRIIKTGQGIFLQPENPKYDPLFFTKEQLANHEMVILGKAIKVLPRTIH</sequence>
<keyword evidence="3 7" id="KW-0378">Hydrolase</keyword>
<keyword evidence="6" id="KW-0742">SOS response</keyword>
<evidence type="ECO:0000256" key="7">
    <source>
        <dbReference type="RuleBase" id="RU003991"/>
    </source>
</evidence>
<dbReference type="PANTHER" id="PTHR33516:SF2">
    <property type="entry name" value="LEXA REPRESSOR-RELATED"/>
    <property type="match status" value="1"/>
</dbReference>
<evidence type="ECO:0000256" key="3">
    <source>
        <dbReference type="ARBA" id="ARBA00022801"/>
    </source>
</evidence>
<evidence type="ECO:0000256" key="2">
    <source>
        <dbReference type="ARBA" id="ARBA00022763"/>
    </source>
</evidence>
<dbReference type="SMART" id="SM00530">
    <property type="entry name" value="HTH_XRE"/>
    <property type="match status" value="1"/>
</dbReference>
<dbReference type="InParanoid" id="A0A5R8QHT3"/>
<dbReference type="RefSeq" id="WP_138189894.1">
    <property type="nucleotide sequence ID" value="NZ_VBWP01000001.1"/>
</dbReference>
<dbReference type="Gene3D" id="2.10.109.10">
    <property type="entry name" value="Umud Fragment, subunit A"/>
    <property type="match status" value="1"/>
</dbReference>
<dbReference type="Gene3D" id="1.10.260.40">
    <property type="entry name" value="lambda repressor-like DNA-binding domains"/>
    <property type="match status" value="1"/>
</dbReference>
<dbReference type="InterPro" id="IPR010982">
    <property type="entry name" value="Lambda_DNA-bd_dom_sf"/>
</dbReference>
<reference evidence="9 10" key="1">
    <citation type="submission" date="2019-05" db="EMBL/GenBank/DDBJ databases">
        <title>Culicoidintestinum kansasii gen. nov., sp. nov. from the gastrointestinal tract of the biting midge, Culicoides sonorensis.</title>
        <authorList>
            <person name="Neupane S."/>
            <person name="Ghosh A."/>
            <person name="Gunther S."/>
            <person name="Martin K."/>
            <person name="Zurek L."/>
        </authorList>
    </citation>
    <scope>NUCLEOTIDE SEQUENCE [LARGE SCALE GENOMIC DNA]</scope>
    <source>
        <strain evidence="9 10">CS-1</strain>
    </source>
</reference>
<dbReference type="AlphaFoldDB" id="A0A5R8QHT3"/>
<dbReference type="InterPro" id="IPR001387">
    <property type="entry name" value="Cro/C1-type_HTH"/>
</dbReference>
<dbReference type="Pfam" id="PF00717">
    <property type="entry name" value="Peptidase_S24"/>
    <property type="match status" value="1"/>
</dbReference>
<evidence type="ECO:0000313" key="9">
    <source>
        <dbReference type="EMBL" id="TLG77286.1"/>
    </source>
</evidence>
<protein>
    <submittedName>
        <fullName evidence="9">Helix-turn-helix domain-containing protein</fullName>
    </submittedName>
</protein>
<evidence type="ECO:0000256" key="5">
    <source>
        <dbReference type="ARBA" id="ARBA00023204"/>
    </source>
</evidence>
<dbReference type="InterPro" id="IPR036286">
    <property type="entry name" value="LexA/Signal_pep-like_sf"/>
</dbReference>
<keyword evidence="2" id="KW-0227">DNA damage</keyword>
<dbReference type="InterPro" id="IPR015927">
    <property type="entry name" value="Peptidase_S24_S26A/B/C"/>
</dbReference>
<accession>A0A5R8QHT3</accession>
<comment type="similarity">
    <text evidence="1 7">Belongs to the peptidase S24 family.</text>
</comment>
<evidence type="ECO:0000256" key="6">
    <source>
        <dbReference type="ARBA" id="ARBA00023236"/>
    </source>
</evidence>
<dbReference type="GO" id="GO:0016787">
    <property type="term" value="F:hydrolase activity"/>
    <property type="evidence" value="ECO:0007669"/>
    <property type="project" value="UniProtKB-KW"/>
</dbReference>
<dbReference type="SUPFAM" id="SSF47413">
    <property type="entry name" value="lambda repressor-like DNA-binding domains"/>
    <property type="match status" value="1"/>
</dbReference>
<evidence type="ECO:0000256" key="4">
    <source>
        <dbReference type="ARBA" id="ARBA00022813"/>
    </source>
</evidence>
<dbReference type="CDD" id="cd00093">
    <property type="entry name" value="HTH_XRE"/>
    <property type="match status" value="1"/>
</dbReference>